<proteinExistence type="predicted"/>
<sequence>MQPGGSRREAAERLVRDLERRREAGQLVEGEGGVVAVRREAWDCERLGLEAGKLELLLARSEQGGRELLLRAVEKAREQGLVHLTCRLDSRDYTGAAALQGAGFCLRDLLVTLAVTRPREPWAFPAGVRRATEQDAERLAELSARCFSTPGDSYNRYLNDPHLPRAGVREVYAHWARTSIGGPAADVTFVVEEEGELAGFLTLNLPRDGVAKVPLNAVDARWRGRGLYLELVRAALAESWRHGAERVEVVTQLQQLAVQRTWWRLGGIAQSSSMTWSRALGPRGGAGA</sequence>
<accession>A0A084T1Q7</accession>
<dbReference type="EMBL" id="JPMI01000006">
    <property type="protein sequence ID" value="KFA94642.1"/>
    <property type="molecule type" value="Genomic_DNA"/>
</dbReference>
<evidence type="ECO:0000313" key="3">
    <source>
        <dbReference type="Proteomes" id="UP000028547"/>
    </source>
</evidence>
<organism evidence="2 3">
    <name type="scientific">Archangium violaceum Cb vi76</name>
    <dbReference type="NCBI Taxonomy" id="1406225"/>
    <lineage>
        <taxon>Bacteria</taxon>
        <taxon>Pseudomonadati</taxon>
        <taxon>Myxococcota</taxon>
        <taxon>Myxococcia</taxon>
        <taxon>Myxococcales</taxon>
        <taxon>Cystobacterineae</taxon>
        <taxon>Archangiaceae</taxon>
        <taxon>Archangium</taxon>
    </lineage>
</organism>
<dbReference type="InterPro" id="IPR016181">
    <property type="entry name" value="Acyl_CoA_acyltransferase"/>
</dbReference>
<dbReference type="GO" id="GO:0016747">
    <property type="term" value="F:acyltransferase activity, transferring groups other than amino-acyl groups"/>
    <property type="evidence" value="ECO:0007669"/>
    <property type="project" value="InterPro"/>
</dbReference>
<protein>
    <recommendedName>
        <fullName evidence="1">N-acetyltransferase domain-containing protein</fullName>
    </recommendedName>
</protein>
<dbReference type="CDD" id="cd04301">
    <property type="entry name" value="NAT_SF"/>
    <property type="match status" value="1"/>
</dbReference>
<reference evidence="2 3" key="1">
    <citation type="submission" date="2014-07" db="EMBL/GenBank/DDBJ databases">
        <title>Draft Genome Sequence of Gephyronic Acid Producer, Cystobacter violaceus Strain Cb vi76.</title>
        <authorList>
            <person name="Stevens D.C."/>
            <person name="Young J."/>
            <person name="Carmichael R."/>
            <person name="Tan J."/>
            <person name="Taylor R.E."/>
        </authorList>
    </citation>
    <scope>NUCLEOTIDE SEQUENCE [LARGE SCALE GENOMIC DNA]</scope>
    <source>
        <strain evidence="2 3">Cb vi76</strain>
    </source>
</reference>
<evidence type="ECO:0000313" key="2">
    <source>
        <dbReference type="EMBL" id="KFA94642.1"/>
    </source>
</evidence>
<dbReference type="Gene3D" id="3.40.630.30">
    <property type="match status" value="1"/>
</dbReference>
<dbReference type="InterPro" id="IPR000182">
    <property type="entry name" value="GNAT_dom"/>
</dbReference>
<comment type="caution">
    <text evidence="2">The sequence shown here is derived from an EMBL/GenBank/DDBJ whole genome shotgun (WGS) entry which is preliminary data.</text>
</comment>
<gene>
    <name evidence="2" type="ORF">Q664_01695</name>
</gene>
<dbReference type="SUPFAM" id="SSF55729">
    <property type="entry name" value="Acyl-CoA N-acyltransferases (Nat)"/>
    <property type="match status" value="1"/>
</dbReference>
<dbReference type="PROSITE" id="PS51186">
    <property type="entry name" value="GNAT"/>
    <property type="match status" value="1"/>
</dbReference>
<evidence type="ECO:0000259" key="1">
    <source>
        <dbReference type="PROSITE" id="PS51186"/>
    </source>
</evidence>
<name>A0A084T1Q7_9BACT</name>
<dbReference type="Pfam" id="PF00583">
    <property type="entry name" value="Acetyltransf_1"/>
    <property type="match status" value="1"/>
</dbReference>
<dbReference type="AlphaFoldDB" id="A0A084T1Q7"/>
<feature type="domain" description="N-acetyltransferase" evidence="1">
    <location>
        <begin position="126"/>
        <end position="288"/>
    </location>
</feature>
<dbReference type="Proteomes" id="UP000028547">
    <property type="component" value="Unassembled WGS sequence"/>
</dbReference>